<feature type="compositionally biased region" description="Gly residues" evidence="1">
    <location>
        <begin position="25"/>
        <end position="41"/>
    </location>
</feature>
<reference evidence="2" key="2">
    <citation type="submission" date="2019-01" db="UniProtKB">
        <authorList>
            <consortium name="EnsemblPlants"/>
        </authorList>
    </citation>
    <scope>IDENTIFICATION</scope>
    <source>
        <strain evidence="2">cv. Heinz 1706</strain>
    </source>
</reference>
<organism evidence="2">
    <name type="scientific">Solanum lycopersicum</name>
    <name type="common">Tomato</name>
    <name type="synonym">Lycopersicon esculentum</name>
    <dbReference type="NCBI Taxonomy" id="4081"/>
    <lineage>
        <taxon>Eukaryota</taxon>
        <taxon>Viridiplantae</taxon>
        <taxon>Streptophyta</taxon>
        <taxon>Embryophyta</taxon>
        <taxon>Tracheophyta</taxon>
        <taxon>Spermatophyta</taxon>
        <taxon>Magnoliopsida</taxon>
        <taxon>eudicotyledons</taxon>
        <taxon>Gunneridae</taxon>
        <taxon>Pentapetalae</taxon>
        <taxon>asterids</taxon>
        <taxon>lamiids</taxon>
        <taxon>Solanales</taxon>
        <taxon>Solanaceae</taxon>
        <taxon>Solanoideae</taxon>
        <taxon>Solaneae</taxon>
        <taxon>Solanum</taxon>
        <taxon>Solanum subgen. Lycopersicon</taxon>
    </lineage>
</organism>
<dbReference type="EnsemblPlants" id="Solyc05g041595.1.1">
    <property type="protein sequence ID" value="Solyc05g041595.1.1"/>
    <property type="gene ID" value="Solyc05g041595.1"/>
</dbReference>
<sequence length="236" mass="26184">MGRGKHGVAENRTQATYTALDAAGQRGGGLPGRRGAHLGGGKGRHQSLGHRSSSCHSRPDQDSRHGDSSFSSSHDIPSKYTKELLTRAGIAESKTAPTPMVVHPPSTLDIHIQYVVNRVSQSMHAPTEQNFQELKWILRYLKVSSSRGLLFQKGNLELSIYSDSNWANDKAGLRSTTGYILFLGPNLISWRLEFPKLCGFIILEMLLVFLLFGQRFTVTTSTPCHIWDSYTRFGCH</sequence>
<keyword evidence="3" id="KW-1185">Reference proteome</keyword>
<dbReference type="PANTHER" id="PTHR11439:SF467">
    <property type="entry name" value="INTEGRASE CATALYTIC DOMAIN-CONTAINING PROTEIN"/>
    <property type="match status" value="1"/>
</dbReference>
<dbReference type="STRING" id="4081.A0A3Q7HD32"/>
<name>A0A3Q7HD32_SOLLC</name>
<proteinExistence type="predicted"/>
<evidence type="ECO:0000313" key="2">
    <source>
        <dbReference type="EnsemblPlants" id="Solyc05g041595.1.1"/>
    </source>
</evidence>
<feature type="region of interest" description="Disordered" evidence="1">
    <location>
        <begin position="1"/>
        <end position="76"/>
    </location>
</feature>
<dbReference type="AlphaFoldDB" id="A0A3Q7HD32"/>
<evidence type="ECO:0008006" key="4">
    <source>
        <dbReference type="Google" id="ProtNLM"/>
    </source>
</evidence>
<dbReference type="Proteomes" id="UP000004994">
    <property type="component" value="Chromosome 5"/>
</dbReference>
<dbReference type="InParanoid" id="A0A3Q7HD32"/>
<evidence type="ECO:0000256" key="1">
    <source>
        <dbReference type="SAM" id="MobiDB-lite"/>
    </source>
</evidence>
<accession>A0A3Q7HD32</accession>
<feature type="compositionally biased region" description="Basic and acidic residues" evidence="1">
    <location>
        <begin position="57"/>
        <end position="67"/>
    </location>
</feature>
<protein>
    <recommendedName>
        <fullName evidence="4">Reverse transcriptase Ty1/copia-type domain-containing protein</fullName>
    </recommendedName>
</protein>
<evidence type="ECO:0000313" key="3">
    <source>
        <dbReference type="Proteomes" id="UP000004994"/>
    </source>
</evidence>
<reference evidence="2" key="1">
    <citation type="journal article" date="2012" name="Nature">
        <title>The tomato genome sequence provides insights into fleshy fruit evolution.</title>
        <authorList>
            <consortium name="Tomato Genome Consortium"/>
        </authorList>
    </citation>
    <scope>NUCLEOTIDE SEQUENCE [LARGE SCALE GENOMIC DNA]</scope>
    <source>
        <strain evidence="2">cv. Heinz 1706</strain>
    </source>
</reference>
<dbReference type="PANTHER" id="PTHR11439">
    <property type="entry name" value="GAG-POL-RELATED RETROTRANSPOSON"/>
    <property type="match status" value="1"/>
</dbReference>
<dbReference type="Gramene" id="Solyc05g041595.1.1">
    <property type="protein sequence ID" value="Solyc05g041595.1.1"/>
    <property type="gene ID" value="Solyc05g041595.1"/>
</dbReference>